<comment type="caution">
    <text evidence="5">The sequence shown here is derived from an EMBL/GenBank/DDBJ whole genome shotgun (WGS) entry which is preliminary data.</text>
</comment>
<evidence type="ECO:0000256" key="2">
    <source>
        <dbReference type="ARBA" id="ARBA00022801"/>
    </source>
</evidence>
<organism evidence="5 6">
    <name type="scientific">Tilletia walkeri</name>
    <dbReference type="NCBI Taxonomy" id="117179"/>
    <lineage>
        <taxon>Eukaryota</taxon>
        <taxon>Fungi</taxon>
        <taxon>Dikarya</taxon>
        <taxon>Basidiomycota</taxon>
        <taxon>Ustilaginomycotina</taxon>
        <taxon>Exobasidiomycetes</taxon>
        <taxon>Tilletiales</taxon>
        <taxon>Tilletiaceae</taxon>
        <taxon>Tilletia</taxon>
    </lineage>
</organism>
<dbReference type="PROSITE" id="PS00122">
    <property type="entry name" value="CARBOXYLESTERASE_B_1"/>
    <property type="match status" value="1"/>
</dbReference>
<dbReference type="InterPro" id="IPR050654">
    <property type="entry name" value="AChE-related_enzymes"/>
</dbReference>
<evidence type="ECO:0000313" key="5">
    <source>
        <dbReference type="EMBL" id="KAE8265978.1"/>
    </source>
</evidence>
<evidence type="ECO:0000256" key="1">
    <source>
        <dbReference type="ARBA" id="ARBA00005964"/>
    </source>
</evidence>
<dbReference type="InterPro" id="IPR002018">
    <property type="entry name" value="CarbesteraseB"/>
</dbReference>
<dbReference type="PANTHER" id="PTHR43918">
    <property type="entry name" value="ACETYLCHOLINESTERASE"/>
    <property type="match status" value="1"/>
</dbReference>
<proteinExistence type="inferred from homology"/>
<dbReference type="Pfam" id="PF00135">
    <property type="entry name" value="COesterase"/>
    <property type="match status" value="1"/>
</dbReference>
<reference evidence="5" key="1">
    <citation type="submission" date="2016-04" db="EMBL/GenBank/DDBJ databases">
        <authorList>
            <person name="Nguyen H.D."/>
            <person name="Samba Siva P."/>
            <person name="Cullis J."/>
            <person name="Levesque C.A."/>
            <person name="Hambleton S."/>
        </authorList>
    </citation>
    <scope>NUCLEOTIDE SEQUENCE</scope>
    <source>
        <strain evidence="5">DAOMC 236422</strain>
    </source>
</reference>
<dbReference type="AlphaFoldDB" id="A0A8X7T2Q9"/>
<dbReference type="EMBL" id="LWDG02000401">
    <property type="protein sequence ID" value="KAE8265978.1"/>
    <property type="molecule type" value="Genomic_DNA"/>
</dbReference>
<comment type="similarity">
    <text evidence="1 3">Belongs to the type-B carboxylesterase/lipase family.</text>
</comment>
<evidence type="ECO:0000256" key="3">
    <source>
        <dbReference type="RuleBase" id="RU361235"/>
    </source>
</evidence>
<dbReference type="Gene3D" id="3.40.50.1820">
    <property type="entry name" value="alpha/beta hydrolase"/>
    <property type="match status" value="2"/>
</dbReference>
<accession>A0A8X7T2Q9</accession>
<feature type="domain" description="Carboxylesterase type B" evidence="4">
    <location>
        <begin position="53"/>
        <end position="394"/>
    </location>
</feature>
<dbReference type="SUPFAM" id="SSF53474">
    <property type="entry name" value="alpha/beta-Hydrolases"/>
    <property type="match status" value="1"/>
</dbReference>
<evidence type="ECO:0000259" key="4">
    <source>
        <dbReference type="Pfam" id="PF00135"/>
    </source>
</evidence>
<dbReference type="Proteomes" id="UP000078113">
    <property type="component" value="Unassembled WGS sequence"/>
</dbReference>
<reference evidence="5" key="2">
    <citation type="journal article" date="2019" name="IMA Fungus">
        <title>Genome sequencing and comparison of five Tilletia species to identify candidate genes for the detection of regulated species infecting wheat.</title>
        <authorList>
            <person name="Nguyen H.D.T."/>
            <person name="Sultana T."/>
            <person name="Kesanakurti P."/>
            <person name="Hambleton S."/>
        </authorList>
    </citation>
    <scope>NUCLEOTIDE SEQUENCE</scope>
    <source>
        <strain evidence="5">DAOMC 236422</strain>
    </source>
</reference>
<protein>
    <recommendedName>
        <fullName evidence="3">Carboxylic ester hydrolase</fullName>
        <ecNumber evidence="3">3.1.1.-</ecNumber>
    </recommendedName>
</protein>
<dbReference type="InterPro" id="IPR019826">
    <property type="entry name" value="Carboxylesterase_B_AS"/>
</dbReference>
<dbReference type="GO" id="GO:0052689">
    <property type="term" value="F:carboxylic ester hydrolase activity"/>
    <property type="evidence" value="ECO:0007669"/>
    <property type="project" value="TreeGrafter"/>
</dbReference>
<dbReference type="InterPro" id="IPR029058">
    <property type="entry name" value="AB_hydrolase_fold"/>
</dbReference>
<keyword evidence="6" id="KW-1185">Reference proteome</keyword>
<dbReference type="PANTHER" id="PTHR43918:SF4">
    <property type="entry name" value="CARBOXYLIC ESTER HYDROLASE"/>
    <property type="match status" value="1"/>
</dbReference>
<gene>
    <name evidence="5" type="ORF">A4X09_0g6374</name>
</gene>
<name>A0A8X7T2Q9_9BASI</name>
<evidence type="ECO:0000313" key="6">
    <source>
        <dbReference type="Proteomes" id="UP000078113"/>
    </source>
</evidence>
<keyword evidence="2 3" id="KW-0378">Hydrolase</keyword>
<dbReference type="EC" id="3.1.1.-" evidence="3"/>
<sequence length="566" mass="61245">MLSRLRSARALLSSSPFSFLICATILATVVTASLTAPTVPPHRRGTANDPLLLVNTTSGQVRGQNLGLLYAYKGIPYGSPTGGANRFRAPTMAPWSNDIIDGTDFGPSCPQFVNNVSTLVSAFTASPTPPVEEQSEDCLSVNVFVQGGNRAKAPFLNNGQGGAAVMIWIFGGSFLYGTSSSMLYNPQNFVESNKDIIVVSFNYRTNIFGFPQSPQIRKMDAAIGFNRGLEDRDLVIQWVHNNIARFGGDPNRITLFGESAGGVSVDTWAFANANNPKPFVKGLIVQSGAVSGLDLSLGDPNTNWSRPLSPWNQVANHPSVDCGRTSDDAQLQCMQQVDFPILLRAIDETNVNFGPSVDNKLYFDDWVGRSALGQFAKVPMMMGTNADEGTVLSGLLFTDIAGMVTQSSLITPLMFTCPARREVSDRIANGVPAWRYVYHGNWDNMNSGITALGAYHFSEVPIVFRTFPAAYLSNLSHPVEIPPQQEVVSSWMQGAWAAFARNPQRGLTNYGWPKYSPLSRTLAHIARNNSAAADFSTPDPVDLGCNLGVPIEAALYTLIRKLGSAL</sequence>